<dbReference type="EMBL" id="JACAZE010000007">
    <property type="protein sequence ID" value="KAF7310382.1"/>
    <property type="molecule type" value="Genomic_DNA"/>
</dbReference>
<feature type="compositionally biased region" description="Basic residues" evidence="1">
    <location>
        <begin position="95"/>
        <end position="106"/>
    </location>
</feature>
<keyword evidence="3" id="KW-1185">Reference proteome</keyword>
<sequence length="152" mass="16463">MSCFSIFRAKGDRAGVAPKPSKPAHRRGGSDSTLVGADSKRTNKKSENKKRGAAQLPSPKFDTVLDKAKAIFALAHVAPVRAPVILDRKKADQKKTKRAQKTMPKPKHVEVRVEREVSTMPCVSLPSSHVPRSLVDSPASIFTVSPSLPIFA</sequence>
<reference evidence="2" key="1">
    <citation type="submission" date="2020-05" db="EMBL/GenBank/DDBJ databases">
        <title>Mycena genomes resolve the evolution of fungal bioluminescence.</title>
        <authorList>
            <person name="Tsai I.J."/>
        </authorList>
    </citation>
    <scope>NUCLEOTIDE SEQUENCE</scope>
    <source>
        <strain evidence="2">110903Hualien_Pintung</strain>
    </source>
</reference>
<proteinExistence type="predicted"/>
<evidence type="ECO:0000313" key="3">
    <source>
        <dbReference type="Proteomes" id="UP000613580"/>
    </source>
</evidence>
<organism evidence="2 3">
    <name type="scientific">Mycena chlorophos</name>
    <name type="common">Agaric fungus</name>
    <name type="synonym">Agaricus chlorophos</name>
    <dbReference type="NCBI Taxonomy" id="658473"/>
    <lineage>
        <taxon>Eukaryota</taxon>
        <taxon>Fungi</taxon>
        <taxon>Dikarya</taxon>
        <taxon>Basidiomycota</taxon>
        <taxon>Agaricomycotina</taxon>
        <taxon>Agaricomycetes</taxon>
        <taxon>Agaricomycetidae</taxon>
        <taxon>Agaricales</taxon>
        <taxon>Marasmiineae</taxon>
        <taxon>Mycenaceae</taxon>
        <taxon>Mycena</taxon>
    </lineage>
</organism>
<protein>
    <submittedName>
        <fullName evidence="2">Uncharacterized protein</fullName>
    </submittedName>
</protein>
<evidence type="ECO:0000256" key="1">
    <source>
        <dbReference type="SAM" id="MobiDB-lite"/>
    </source>
</evidence>
<evidence type="ECO:0000313" key="2">
    <source>
        <dbReference type="EMBL" id="KAF7310382.1"/>
    </source>
</evidence>
<comment type="caution">
    <text evidence="2">The sequence shown here is derived from an EMBL/GenBank/DDBJ whole genome shotgun (WGS) entry which is preliminary data.</text>
</comment>
<name>A0A8H6WA41_MYCCL</name>
<feature type="region of interest" description="Disordered" evidence="1">
    <location>
        <begin position="88"/>
        <end position="116"/>
    </location>
</feature>
<dbReference type="AlphaFoldDB" id="A0A8H6WA41"/>
<feature type="region of interest" description="Disordered" evidence="1">
    <location>
        <begin position="1"/>
        <end position="58"/>
    </location>
</feature>
<dbReference type="Proteomes" id="UP000613580">
    <property type="component" value="Unassembled WGS sequence"/>
</dbReference>
<gene>
    <name evidence="2" type="ORF">HMN09_00580200</name>
</gene>
<feature type="compositionally biased region" description="Basic and acidic residues" evidence="1">
    <location>
        <begin position="38"/>
        <end position="50"/>
    </location>
</feature>
<feature type="compositionally biased region" description="Basic and acidic residues" evidence="1">
    <location>
        <begin position="107"/>
        <end position="116"/>
    </location>
</feature>
<accession>A0A8H6WA41</accession>